<evidence type="ECO:0000313" key="1">
    <source>
        <dbReference type="EMBL" id="APX10404.1"/>
    </source>
</evidence>
<accession>A0A1P8MQU8</accession>
<dbReference type="SUPFAM" id="SSF52799">
    <property type="entry name" value="(Phosphotyrosine protein) phosphatases II"/>
    <property type="match status" value="1"/>
</dbReference>
<protein>
    <recommendedName>
        <fullName evidence="3">Phosphatase</fullName>
    </recommendedName>
</protein>
<dbReference type="KEGG" id="tom:BWR18_00835"/>
<dbReference type="EMBL" id="CP019312">
    <property type="protein sequence ID" value="APX10404.1"/>
    <property type="molecule type" value="Genomic_DNA"/>
</dbReference>
<keyword evidence="2" id="KW-1185">Reference proteome</keyword>
<gene>
    <name evidence="1" type="ORF">BWR18_00835</name>
</gene>
<name>A0A1P8MQU8_9RHOB</name>
<organism evidence="1 2">
    <name type="scientific">Tateyamaria omphalii</name>
    <dbReference type="NCBI Taxonomy" id="299262"/>
    <lineage>
        <taxon>Bacteria</taxon>
        <taxon>Pseudomonadati</taxon>
        <taxon>Pseudomonadota</taxon>
        <taxon>Alphaproteobacteria</taxon>
        <taxon>Rhodobacterales</taxon>
        <taxon>Roseobacteraceae</taxon>
        <taxon>Tateyamaria</taxon>
    </lineage>
</organism>
<dbReference type="Gene3D" id="3.90.190.10">
    <property type="entry name" value="Protein tyrosine phosphatase superfamily"/>
    <property type="match status" value="1"/>
</dbReference>
<sequence>MNDLPDILNWRRINARLTTSGQPTERQLADIRALGVTHIVNLGLHHVEGALPDEAGTVAGLGMTYIHIPVDFEAPTDEDFAVFDQAIKGHPNAVMHVHCIYNARVSAFFYRHAQSGTELSPEDALANMDSIWRPGEDWADFIGEPAAKGQPNRYAGEDYA</sequence>
<dbReference type="InterPro" id="IPR029021">
    <property type="entry name" value="Prot-tyrosine_phosphatase-like"/>
</dbReference>
<proteinExistence type="predicted"/>
<dbReference type="AlphaFoldDB" id="A0A1P8MQU8"/>
<reference evidence="1 2" key="1">
    <citation type="submission" date="2017-01" db="EMBL/GenBank/DDBJ databases">
        <title>Complete genome of Tateyamaria omphalii DOK1-4 isolated from seawater in Dokdo.</title>
        <authorList>
            <person name="Kim J.H."/>
            <person name="Chi W.-J."/>
        </authorList>
    </citation>
    <scope>NUCLEOTIDE SEQUENCE [LARGE SCALE GENOMIC DNA]</scope>
    <source>
        <strain evidence="1 2">DOK1-4</strain>
    </source>
</reference>
<dbReference type="OrthoDB" id="7391097at2"/>
<evidence type="ECO:0008006" key="3">
    <source>
        <dbReference type="Google" id="ProtNLM"/>
    </source>
</evidence>
<dbReference type="CDD" id="cd14503">
    <property type="entry name" value="PTP-bact"/>
    <property type="match status" value="1"/>
</dbReference>
<evidence type="ECO:0000313" key="2">
    <source>
        <dbReference type="Proteomes" id="UP000186336"/>
    </source>
</evidence>
<dbReference type="Proteomes" id="UP000186336">
    <property type="component" value="Chromosome"/>
</dbReference>
<dbReference type="RefSeq" id="WP_076626257.1">
    <property type="nucleotide sequence ID" value="NZ_CP019312.1"/>
</dbReference>
<dbReference type="STRING" id="299262.BWR18_00835"/>